<gene>
    <name evidence="3" type="ORF">SAMN05192565_107234</name>
</gene>
<dbReference type="InterPro" id="IPR011010">
    <property type="entry name" value="DNA_brk_join_enz"/>
</dbReference>
<feature type="domain" description="Tyr recombinase" evidence="2">
    <location>
        <begin position="32"/>
        <end position="73"/>
    </location>
</feature>
<dbReference type="OrthoDB" id="9801717at2"/>
<evidence type="ECO:0000256" key="1">
    <source>
        <dbReference type="ARBA" id="ARBA00023172"/>
    </source>
</evidence>
<dbReference type="SUPFAM" id="SSF56349">
    <property type="entry name" value="DNA breaking-rejoining enzymes"/>
    <property type="match status" value="1"/>
</dbReference>
<dbReference type="GO" id="GO:0003677">
    <property type="term" value="F:DNA binding"/>
    <property type="evidence" value="ECO:0007669"/>
    <property type="project" value="InterPro"/>
</dbReference>
<dbReference type="Proteomes" id="UP000199229">
    <property type="component" value="Unassembled WGS sequence"/>
</dbReference>
<dbReference type="InterPro" id="IPR002104">
    <property type="entry name" value="Integrase_catalytic"/>
</dbReference>
<reference evidence="4" key="1">
    <citation type="submission" date="2016-10" db="EMBL/GenBank/DDBJ databases">
        <authorList>
            <person name="Varghese N."/>
            <person name="Submissions S."/>
        </authorList>
    </citation>
    <scope>NUCLEOTIDE SEQUENCE [LARGE SCALE GENOMIC DNA]</scope>
    <source>
        <strain evidence="4">Gh-105</strain>
    </source>
</reference>
<name>A0A1I2TND2_9HYPH</name>
<evidence type="ECO:0000313" key="3">
    <source>
        <dbReference type="EMBL" id="SFG66404.1"/>
    </source>
</evidence>
<evidence type="ECO:0000313" key="4">
    <source>
        <dbReference type="Proteomes" id="UP000199229"/>
    </source>
</evidence>
<organism evidence="3 4">
    <name type="scientific">Methylobacterium gossipiicola</name>
    <dbReference type="NCBI Taxonomy" id="582675"/>
    <lineage>
        <taxon>Bacteria</taxon>
        <taxon>Pseudomonadati</taxon>
        <taxon>Pseudomonadota</taxon>
        <taxon>Alphaproteobacteria</taxon>
        <taxon>Hyphomicrobiales</taxon>
        <taxon>Methylobacteriaceae</taxon>
        <taxon>Methylobacterium</taxon>
    </lineage>
</organism>
<protein>
    <recommendedName>
        <fullName evidence="2">Tyr recombinase domain-containing protein</fullName>
    </recommendedName>
</protein>
<sequence>MNLTATALRSFFHTTLGRTSFGNRMARTPPERLPVVLSPEEVALLLAHAPSLKYRAALSLGYGCGLRISEITN</sequence>
<keyword evidence="1" id="KW-0233">DNA recombination</keyword>
<dbReference type="RefSeq" id="WP_091970833.1">
    <property type="nucleotide sequence ID" value="NZ_FOPM01000007.1"/>
</dbReference>
<dbReference type="EMBL" id="FOPM01000007">
    <property type="protein sequence ID" value="SFG66404.1"/>
    <property type="molecule type" value="Genomic_DNA"/>
</dbReference>
<dbReference type="GO" id="GO:0015074">
    <property type="term" value="P:DNA integration"/>
    <property type="evidence" value="ECO:0007669"/>
    <property type="project" value="InterPro"/>
</dbReference>
<dbReference type="GO" id="GO:0006310">
    <property type="term" value="P:DNA recombination"/>
    <property type="evidence" value="ECO:0007669"/>
    <property type="project" value="UniProtKB-KW"/>
</dbReference>
<dbReference type="InterPro" id="IPR013762">
    <property type="entry name" value="Integrase-like_cat_sf"/>
</dbReference>
<dbReference type="STRING" id="582675.SAMN05192565_107234"/>
<dbReference type="Gene3D" id="1.10.443.10">
    <property type="entry name" value="Intergrase catalytic core"/>
    <property type="match status" value="1"/>
</dbReference>
<dbReference type="AlphaFoldDB" id="A0A1I2TND2"/>
<dbReference type="PROSITE" id="PS51898">
    <property type="entry name" value="TYR_RECOMBINASE"/>
    <property type="match status" value="1"/>
</dbReference>
<proteinExistence type="predicted"/>
<keyword evidence="4" id="KW-1185">Reference proteome</keyword>
<accession>A0A1I2TND2</accession>
<evidence type="ECO:0000259" key="2">
    <source>
        <dbReference type="PROSITE" id="PS51898"/>
    </source>
</evidence>